<name>A0A3D0WCZ8_9SPHN</name>
<gene>
    <name evidence="2" type="ORF">DEP91_06845</name>
</gene>
<keyword evidence="1" id="KW-0812">Transmembrane</keyword>
<keyword evidence="1" id="KW-1133">Transmembrane helix</keyword>
<dbReference type="Proteomes" id="UP000262699">
    <property type="component" value="Unassembled WGS sequence"/>
</dbReference>
<dbReference type="AlphaFoldDB" id="A0A3D0WCZ8"/>
<feature type="transmembrane region" description="Helical" evidence="1">
    <location>
        <begin position="87"/>
        <end position="106"/>
    </location>
</feature>
<organism evidence="2 3">
    <name type="scientific">Sphingomonas bacterium</name>
    <dbReference type="NCBI Taxonomy" id="1895847"/>
    <lineage>
        <taxon>Bacteria</taxon>
        <taxon>Pseudomonadati</taxon>
        <taxon>Pseudomonadota</taxon>
        <taxon>Alphaproteobacteria</taxon>
        <taxon>Sphingomonadales</taxon>
        <taxon>Sphingomonadaceae</taxon>
        <taxon>Sphingomonas</taxon>
    </lineage>
</organism>
<sequence length="161" mass="17686">MQVLDSPLRSDADIMERLEAALTAQTVDAISSEGNTIRFVPEVAALGRNMRPAGDGWMFTSLGRCSITIGRTGQSITADYHLNCRGWFYLVTAISLAVGTLISHSSGPDHEWGWVFALGLWSVVFASGFVSKTIEFRRWLKANLGSETLLPAKKLRLRSDP</sequence>
<reference evidence="2 3" key="1">
    <citation type="journal article" date="2018" name="Nat. Biotechnol.">
        <title>A standardized bacterial taxonomy based on genome phylogeny substantially revises the tree of life.</title>
        <authorList>
            <person name="Parks D.H."/>
            <person name="Chuvochina M."/>
            <person name="Waite D.W."/>
            <person name="Rinke C."/>
            <person name="Skarshewski A."/>
            <person name="Chaumeil P.A."/>
            <person name="Hugenholtz P."/>
        </authorList>
    </citation>
    <scope>NUCLEOTIDE SEQUENCE [LARGE SCALE GENOMIC DNA]</scope>
    <source>
        <strain evidence="2">UBA9015</strain>
    </source>
</reference>
<accession>A0A3D0WCZ8</accession>
<evidence type="ECO:0000313" key="3">
    <source>
        <dbReference type="Proteomes" id="UP000262699"/>
    </source>
</evidence>
<proteinExistence type="predicted"/>
<dbReference type="EMBL" id="DOYJ01000194">
    <property type="protein sequence ID" value="HCB75878.1"/>
    <property type="molecule type" value="Genomic_DNA"/>
</dbReference>
<evidence type="ECO:0000313" key="2">
    <source>
        <dbReference type="EMBL" id="HCB75878.1"/>
    </source>
</evidence>
<comment type="caution">
    <text evidence="2">The sequence shown here is derived from an EMBL/GenBank/DDBJ whole genome shotgun (WGS) entry which is preliminary data.</text>
</comment>
<evidence type="ECO:0000256" key="1">
    <source>
        <dbReference type="SAM" id="Phobius"/>
    </source>
</evidence>
<feature type="transmembrane region" description="Helical" evidence="1">
    <location>
        <begin position="112"/>
        <end position="131"/>
    </location>
</feature>
<keyword evidence="1" id="KW-0472">Membrane</keyword>
<protein>
    <submittedName>
        <fullName evidence="2">Uncharacterized protein</fullName>
    </submittedName>
</protein>